<dbReference type="PANTHER" id="PTHR11280">
    <property type="entry name" value="GLUCOSAMINE-6-PHOSPHATE ISOMERASE"/>
    <property type="match status" value="1"/>
</dbReference>
<proteinExistence type="inferred from homology"/>
<comment type="similarity">
    <text evidence="3">Belongs to the glucosamine/galactosamine-6-phosphate isomerase family. NagB subfamily.</text>
</comment>
<dbReference type="InterPro" id="IPR018321">
    <property type="entry name" value="Glucosamine6P_isomerase_CS"/>
</dbReference>
<evidence type="ECO:0000256" key="2">
    <source>
        <dbReference type="ARBA" id="ARBA00023277"/>
    </source>
</evidence>
<dbReference type="GO" id="GO:0004342">
    <property type="term" value="F:glucosamine-6-phosphate deaminase activity"/>
    <property type="evidence" value="ECO:0007669"/>
    <property type="project" value="UniProtKB-EC"/>
</dbReference>
<feature type="active site" description="Proton acceptor; for ring-opening step" evidence="3">
    <location>
        <position position="138"/>
    </location>
</feature>
<evidence type="ECO:0000256" key="3">
    <source>
        <dbReference type="HAMAP-Rule" id="MF_01241"/>
    </source>
</evidence>
<organism evidence="5 6">
    <name type="scientific">Ruminococcus hominis</name>
    <dbReference type="NCBI Taxonomy" id="2763065"/>
    <lineage>
        <taxon>Bacteria</taxon>
        <taxon>Bacillati</taxon>
        <taxon>Bacillota</taxon>
        <taxon>Clostridia</taxon>
        <taxon>Eubacteriales</taxon>
        <taxon>Oscillospiraceae</taxon>
        <taxon>Ruminococcus</taxon>
    </lineage>
</organism>
<keyword evidence="2 3" id="KW-0119">Carbohydrate metabolism</keyword>
<comment type="function">
    <text evidence="3">Catalyzes the reversible isomerization-deamination of glucosamine 6-phosphate (GlcN6P) to form fructose 6-phosphate (Fru6P) and ammonium ion.</text>
</comment>
<dbReference type="HAMAP" id="MF_01241">
    <property type="entry name" value="GlcN6P_deamin"/>
    <property type="match status" value="1"/>
</dbReference>
<feature type="active site" description="For ring-opening step" evidence="3">
    <location>
        <position position="143"/>
    </location>
</feature>
<dbReference type="InterPro" id="IPR037171">
    <property type="entry name" value="NagB/RpiA_transferase-like"/>
</dbReference>
<dbReference type="Pfam" id="PF01182">
    <property type="entry name" value="Glucosamine_iso"/>
    <property type="match status" value="1"/>
</dbReference>
<sequence>MKIIRTKDYEEMSRKAANLISAQILLKPDCVLGLATGSTPIGIYDQLVEWYKKGDLDFSTVKTVNLDEYKGLTRDNEQSYYYFMHHHLFDRVNIDEENTHVPNGKVENGDEECLRYEALIESMGGVDLQLLGLGRNGHIGFNEPAADFPKITHCVDLTESTIEANKRFFASADEVPRQAYTMGIGTIMKADKILVVANGEDKADAVAAMVQGKINPEVPASILQLHNNVILVADEAALSKLK</sequence>
<dbReference type="CDD" id="cd01399">
    <property type="entry name" value="GlcN6P_deaminase"/>
    <property type="match status" value="1"/>
</dbReference>
<dbReference type="InterPro" id="IPR006148">
    <property type="entry name" value="Glc/Gal-6P_isomerase"/>
</dbReference>
<dbReference type="RefSeq" id="WP_118738241.1">
    <property type="nucleotide sequence ID" value="NZ_JACOPE010000001.1"/>
</dbReference>
<feature type="active site" description="Proton acceptor; for enolization step" evidence="3">
    <location>
        <position position="67"/>
    </location>
</feature>
<feature type="domain" description="Glucosamine/galactosamine-6-phosphate isomerase" evidence="4">
    <location>
        <begin position="12"/>
        <end position="227"/>
    </location>
</feature>
<protein>
    <recommendedName>
        <fullName evidence="3">Glucosamine-6-phosphate deaminase</fullName>
        <ecNumber evidence="3">3.5.99.6</ecNumber>
    </recommendedName>
    <alternativeName>
        <fullName evidence="3">GlcN6P deaminase</fullName>
        <shortName evidence="3">GNPDA</shortName>
    </alternativeName>
    <alternativeName>
        <fullName evidence="3">Glucosamine-6-phosphate isomerase</fullName>
    </alternativeName>
</protein>
<accession>A0ABR7G4W5</accession>
<dbReference type="EC" id="3.5.99.6" evidence="3"/>
<dbReference type="PROSITE" id="PS01161">
    <property type="entry name" value="GLC_GALNAC_ISOMERASE"/>
    <property type="match status" value="1"/>
</dbReference>
<dbReference type="PANTHER" id="PTHR11280:SF5">
    <property type="entry name" value="GLUCOSAMINE-6-PHOSPHATE ISOMERASE"/>
    <property type="match status" value="1"/>
</dbReference>
<evidence type="ECO:0000259" key="4">
    <source>
        <dbReference type="Pfam" id="PF01182"/>
    </source>
</evidence>
<dbReference type="EMBL" id="JACOPE010000001">
    <property type="protein sequence ID" value="MBC5682483.1"/>
    <property type="molecule type" value="Genomic_DNA"/>
</dbReference>
<dbReference type="NCBIfam" id="TIGR00502">
    <property type="entry name" value="nagB"/>
    <property type="match status" value="1"/>
</dbReference>
<dbReference type="Proteomes" id="UP000631576">
    <property type="component" value="Unassembled WGS sequence"/>
</dbReference>
<dbReference type="SUPFAM" id="SSF100950">
    <property type="entry name" value="NagB/RpiA/CoA transferase-like"/>
    <property type="match status" value="1"/>
</dbReference>
<reference evidence="5 6" key="1">
    <citation type="submission" date="2020-08" db="EMBL/GenBank/DDBJ databases">
        <title>Genome public.</title>
        <authorList>
            <person name="Liu C."/>
            <person name="Sun Q."/>
        </authorList>
    </citation>
    <scope>NUCLEOTIDE SEQUENCE [LARGE SCALE GENOMIC DNA]</scope>
    <source>
        <strain evidence="5 6">NSJ-13</strain>
    </source>
</reference>
<comment type="pathway">
    <text evidence="3">Amino-sugar metabolism; N-acetylneuraminate degradation; D-fructose 6-phosphate from N-acetylneuraminate: step 5/5.</text>
</comment>
<feature type="active site" description="For ring-opening step" evidence="3">
    <location>
        <position position="136"/>
    </location>
</feature>
<dbReference type="InterPro" id="IPR004547">
    <property type="entry name" value="Glucosamine6P_isomerase"/>
</dbReference>
<name>A0ABR7G4W5_9FIRM</name>
<comment type="caution">
    <text evidence="5">The sequence shown here is derived from an EMBL/GenBank/DDBJ whole genome shotgun (WGS) entry which is preliminary data.</text>
</comment>
<gene>
    <name evidence="3 5" type="primary">nagB</name>
    <name evidence="5" type="ORF">H8S40_02625</name>
</gene>
<evidence type="ECO:0000313" key="6">
    <source>
        <dbReference type="Proteomes" id="UP000631576"/>
    </source>
</evidence>
<keyword evidence="6" id="KW-1185">Reference proteome</keyword>
<comment type="caution">
    <text evidence="3">Lacks conserved residue(s) required for the propagation of feature annotation.</text>
</comment>
<evidence type="ECO:0000313" key="5">
    <source>
        <dbReference type="EMBL" id="MBC5682483.1"/>
    </source>
</evidence>
<keyword evidence="1 3" id="KW-0378">Hydrolase</keyword>
<dbReference type="Gene3D" id="3.40.50.1360">
    <property type="match status" value="1"/>
</dbReference>
<evidence type="ECO:0000256" key="1">
    <source>
        <dbReference type="ARBA" id="ARBA00022801"/>
    </source>
</evidence>
<comment type="catalytic activity">
    <reaction evidence="3">
        <text>alpha-D-glucosamine 6-phosphate + H2O = beta-D-fructose 6-phosphate + NH4(+)</text>
        <dbReference type="Rhea" id="RHEA:12172"/>
        <dbReference type="ChEBI" id="CHEBI:15377"/>
        <dbReference type="ChEBI" id="CHEBI:28938"/>
        <dbReference type="ChEBI" id="CHEBI:57634"/>
        <dbReference type="ChEBI" id="CHEBI:75989"/>
        <dbReference type="EC" id="3.5.99.6"/>
    </reaction>
</comment>